<dbReference type="OrthoDB" id="3795213at2759"/>
<gene>
    <name evidence="2" type="ORF">DM02DRAFT_619607</name>
</gene>
<feature type="non-terminal residue" evidence="2">
    <location>
        <position position="1"/>
    </location>
</feature>
<evidence type="ECO:0000256" key="1">
    <source>
        <dbReference type="SAM" id="MobiDB-lite"/>
    </source>
</evidence>
<organism evidence="2 3">
    <name type="scientific">Periconia macrospinosa</name>
    <dbReference type="NCBI Taxonomy" id="97972"/>
    <lineage>
        <taxon>Eukaryota</taxon>
        <taxon>Fungi</taxon>
        <taxon>Dikarya</taxon>
        <taxon>Ascomycota</taxon>
        <taxon>Pezizomycotina</taxon>
        <taxon>Dothideomycetes</taxon>
        <taxon>Pleosporomycetidae</taxon>
        <taxon>Pleosporales</taxon>
        <taxon>Massarineae</taxon>
        <taxon>Periconiaceae</taxon>
        <taxon>Periconia</taxon>
    </lineage>
</organism>
<feature type="compositionally biased region" description="Basic and acidic residues" evidence="1">
    <location>
        <begin position="101"/>
        <end position="161"/>
    </location>
</feature>
<feature type="compositionally biased region" description="Basic and acidic residues" evidence="1">
    <location>
        <begin position="169"/>
        <end position="181"/>
    </location>
</feature>
<dbReference type="AlphaFoldDB" id="A0A2V1D4N6"/>
<protein>
    <submittedName>
        <fullName evidence="2">Uncharacterized protein</fullName>
    </submittedName>
</protein>
<reference evidence="2 3" key="1">
    <citation type="journal article" date="2018" name="Sci. Rep.">
        <title>Comparative genomics provides insights into the lifestyle and reveals functional heterogeneity of dark septate endophytic fungi.</title>
        <authorList>
            <person name="Knapp D.G."/>
            <person name="Nemeth J.B."/>
            <person name="Barry K."/>
            <person name="Hainaut M."/>
            <person name="Henrissat B."/>
            <person name="Johnson J."/>
            <person name="Kuo A."/>
            <person name="Lim J.H.P."/>
            <person name="Lipzen A."/>
            <person name="Nolan M."/>
            <person name="Ohm R.A."/>
            <person name="Tamas L."/>
            <person name="Grigoriev I.V."/>
            <person name="Spatafora J.W."/>
            <person name="Nagy L.G."/>
            <person name="Kovacs G.M."/>
        </authorList>
    </citation>
    <scope>NUCLEOTIDE SEQUENCE [LARGE SCALE GENOMIC DNA]</scope>
    <source>
        <strain evidence="2 3">DSE2036</strain>
    </source>
</reference>
<keyword evidence="3" id="KW-1185">Reference proteome</keyword>
<accession>A0A2V1D4N6</accession>
<dbReference type="EMBL" id="KZ805630">
    <property type="protein sequence ID" value="PVH92955.1"/>
    <property type="molecule type" value="Genomic_DNA"/>
</dbReference>
<proteinExistence type="predicted"/>
<feature type="region of interest" description="Disordered" evidence="1">
    <location>
        <begin position="101"/>
        <end position="221"/>
    </location>
</feature>
<sequence length="221" mass="26048">TSDSEGKHITPGSVRGLRRAVKAMSKEKEDINLGIDLIIRASEKLAMRNEIFEHENQGLCTALVNEKKWRKRGRPAGLFDQERPGAAQFFSPAKVAAVRSRMRELEEQKQREKAKAEERRRNRAAEKERKAQEALKKREERRKARAEKLQQKEREREERLVRLQVNKQIRQEKQLQKDQQKKEKKPQKRKREDSATESAKRHKSVVGRNGRQITLPLRFRD</sequence>
<name>A0A2V1D4N6_9PLEO</name>
<evidence type="ECO:0000313" key="2">
    <source>
        <dbReference type="EMBL" id="PVH92955.1"/>
    </source>
</evidence>
<dbReference type="Proteomes" id="UP000244855">
    <property type="component" value="Unassembled WGS sequence"/>
</dbReference>
<evidence type="ECO:0000313" key="3">
    <source>
        <dbReference type="Proteomes" id="UP000244855"/>
    </source>
</evidence>